<evidence type="ECO:0000313" key="4">
    <source>
        <dbReference type="Proteomes" id="UP000245464"/>
    </source>
</evidence>
<name>A0A2W1FQB7_9PLEO</name>
<sequence length="197" mass="22142">MLLSHENAEVISPHASLLAWFRSSPAAAAEDEESQCGLFSDTDEVKHPIEPVSSRKDHCIAKYVVAFCCVWSAFSILILVRLGIYFAVDLAFSHYGMGTGMAQWVLDTHQFPSSKSYGMQFCLDLPQRDAPSQKTWHYMVPGINDHCATDTIAFIVDSSETWKIHSDDYLTLGYDVRHEDRQVRALRALAAEENVRA</sequence>
<evidence type="ECO:0000313" key="5">
    <source>
        <dbReference type="Proteomes" id="UP000249757"/>
    </source>
</evidence>
<keyword evidence="1" id="KW-1133">Transmembrane helix</keyword>
<proteinExistence type="predicted"/>
<dbReference type="Proteomes" id="UP000245464">
    <property type="component" value="Chromosome 1"/>
</dbReference>
<gene>
    <name evidence="3" type="ORF">Ptr86124_003172</name>
    <name evidence="2" type="ORF">PtrM4_026810</name>
</gene>
<keyword evidence="5" id="KW-1185">Reference proteome</keyword>
<reference evidence="5" key="4">
    <citation type="journal article" date="2022" name="Microb. Genom.">
        <title>A global pangenome for the wheat fungal pathogen Pyrenophora tritici-repentis and prediction of effector protein structural homology.</title>
        <authorList>
            <person name="Moolhuijzen P.M."/>
            <person name="See P.T."/>
            <person name="Shi G."/>
            <person name="Powell H.R."/>
            <person name="Cockram J."/>
            <person name="Jorgensen L.N."/>
            <person name="Benslimane H."/>
            <person name="Strelkov S.E."/>
            <person name="Turner J."/>
            <person name="Liu Z."/>
            <person name="Moffat C.S."/>
        </authorList>
    </citation>
    <scope>NUCLEOTIDE SEQUENCE [LARGE SCALE GENOMIC DNA]</scope>
</reference>
<reference evidence="3" key="3">
    <citation type="journal article" date="2022" name="bioRxiv">
        <title>A global pangenome for the wheat fungal pathogen Pyrenophora tritici-repentis and prediction of effector protein structural homology.</title>
        <authorList>
            <person name="Moolhuijzen P."/>
            <person name="See P.T."/>
            <person name="Shi G."/>
            <person name="Powell H.R."/>
            <person name="Cockram J."/>
            <person name="Jorgensen L.N."/>
            <person name="Benslimane H."/>
            <person name="Strelkov S.E."/>
            <person name="Turner J."/>
            <person name="Liu Z."/>
            <person name="Moffat C.S."/>
        </authorList>
    </citation>
    <scope>NUCLEOTIDE SEQUENCE</scope>
    <source>
        <strain evidence="3">86-124</strain>
    </source>
</reference>
<keyword evidence="1" id="KW-0472">Membrane</keyword>
<dbReference type="AlphaFoldDB" id="A0A2W1FQB7"/>
<protein>
    <submittedName>
        <fullName evidence="2">Uncharacterized protein</fullName>
    </submittedName>
</protein>
<comment type="caution">
    <text evidence="2">The sequence shown here is derived from an EMBL/GenBank/DDBJ whole genome shotgun (WGS) entry which is preliminary data.</text>
</comment>
<dbReference type="OrthoDB" id="3683032at2759"/>
<dbReference type="Proteomes" id="UP000249757">
    <property type="component" value="Unassembled WGS sequence"/>
</dbReference>
<keyword evidence="1" id="KW-0812">Transmembrane</keyword>
<feature type="transmembrane region" description="Helical" evidence="1">
    <location>
        <begin position="63"/>
        <end position="88"/>
    </location>
</feature>
<evidence type="ECO:0000256" key="1">
    <source>
        <dbReference type="SAM" id="Phobius"/>
    </source>
</evidence>
<evidence type="ECO:0000313" key="2">
    <source>
        <dbReference type="EMBL" id="KAF7578441.1"/>
    </source>
</evidence>
<dbReference type="EMBL" id="NQIK02000001">
    <property type="protein sequence ID" value="KAF7578441.1"/>
    <property type="molecule type" value="Genomic_DNA"/>
</dbReference>
<reference evidence="3" key="2">
    <citation type="submission" date="2021-05" db="EMBL/GenBank/DDBJ databases">
        <authorList>
            <person name="Moolhuijzen P.M."/>
            <person name="Moffat C.S."/>
        </authorList>
    </citation>
    <scope>NUCLEOTIDE SEQUENCE</scope>
    <source>
        <strain evidence="3">86-124</strain>
    </source>
</reference>
<evidence type="ECO:0000313" key="3">
    <source>
        <dbReference type="EMBL" id="KAI1517871.1"/>
    </source>
</evidence>
<accession>A0A2W1FQB7</accession>
<organism evidence="2 4">
    <name type="scientific">Pyrenophora tritici-repentis</name>
    <dbReference type="NCBI Taxonomy" id="45151"/>
    <lineage>
        <taxon>Eukaryota</taxon>
        <taxon>Fungi</taxon>
        <taxon>Dikarya</taxon>
        <taxon>Ascomycota</taxon>
        <taxon>Pezizomycotina</taxon>
        <taxon>Dothideomycetes</taxon>
        <taxon>Pleosporomycetidae</taxon>
        <taxon>Pleosporales</taxon>
        <taxon>Pleosporineae</taxon>
        <taxon>Pleosporaceae</taxon>
        <taxon>Pyrenophora</taxon>
    </lineage>
</organism>
<dbReference type="EMBL" id="NRDI02000003">
    <property type="protein sequence ID" value="KAI1517871.1"/>
    <property type="molecule type" value="Genomic_DNA"/>
</dbReference>
<reference evidence="2 4" key="1">
    <citation type="journal article" date="2018" name="BMC Genomics">
        <title>Comparative genomics of the wheat fungal pathogen Pyrenophora tritici-repentis reveals chromosomal variations and genome plasticity.</title>
        <authorList>
            <person name="Moolhuijzen P."/>
            <person name="See P.T."/>
            <person name="Hane J.K."/>
            <person name="Shi G."/>
            <person name="Liu Z."/>
            <person name="Oliver R.P."/>
            <person name="Moffat C.S."/>
        </authorList>
    </citation>
    <scope>NUCLEOTIDE SEQUENCE [LARGE SCALE GENOMIC DNA]</scope>
    <source>
        <strain evidence="2">M4</strain>
    </source>
</reference>